<dbReference type="PIRSF" id="PIRSF000429">
    <property type="entry name" value="Ac-CoA_Ac_transf"/>
    <property type="match status" value="1"/>
</dbReference>
<dbReference type="EMBL" id="CAEZWW010000128">
    <property type="protein sequence ID" value="CAB4678057.1"/>
    <property type="molecule type" value="Genomic_DNA"/>
</dbReference>
<feature type="domain" description="Thiolase C-terminal" evidence="5">
    <location>
        <begin position="270"/>
        <end position="390"/>
    </location>
</feature>
<dbReference type="PANTHER" id="PTHR18919">
    <property type="entry name" value="ACETYL-COA C-ACYLTRANSFERASE"/>
    <property type="match status" value="1"/>
</dbReference>
<keyword evidence="2" id="KW-0808">Transferase</keyword>
<feature type="domain" description="Thiolase N-terminal" evidence="4">
    <location>
        <begin position="7"/>
        <end position="261"/>
    </location>
</feature>
<dbReference type="InterPro" id="IPR020617">
    <property type="entry name" value="Thiolase_C"/>
</dbReference>
<evidence type="ECO:0000259" key="5">
    <source>
        <dbReference type="Pfam" id="PF02803"/>
    </source>
</evidence>
<proteinExistence type="inferred from homology"/>
<evidence type="ECO:0000256" key="3">
    <source>
        <dbReference type="ARBA" id="ARBA00023315"/>
    </source>
</evidence>
<keyword evidence="3" id="KW-0012">Acyltransferase</keyword>
<dbReference type="Pfam" id="PF00108">
    <property type="entry name" value="Thiolase_N"/>
    <property type="match status" value="1"/>
</dbReference>
<protein>
    <submittedName>
        <fullName evidence="6">Unannotated protein</fullName>
    </submittedName>
</protein>
<dbReference type="NCBIfam" id="TIGR01930">
    <property type="entry name" value="AcCoA-C-Actrans"/>
    <property type="match status" value="1"/>
</dbReference>
<evidence type="ECO:0000259" key="4">
    <source>
        <dbReference type="Pfam" id="PF00108"/>
    </source>
</evidence>
<evidence type="ECO:0000313" key="6">
    <source>
        <dbReference type="EMBL" id="CAB4678057.1"/>
    </source>
</evidence>
<dbReference type="CDD" id="cd00751">
    <property type="entry name" value="thiolase"/>
    <property type="match status" value="1"/>
</dbReference>
<dbReference type="Pfam" id="PF02803">
    <property type="entry name" value="Thiolase_C"/>
    <property type="match status" value="1"/>
</dbReference>
<dbReference type="SUPFAM" id="SSF53901">
    <property type="entry name" value="Thiolase-like"/>
    <property type="match status" value="2"/>
</dbReference>
<dbReference type="Gene3D" id="3.40.47.10">
    <property type="match status" value="2"/>
</dbReference>
<name>A0A6J6MVN9_9ZZZZ</name>
<comment type="similarity">
    <text evidence="1">Belongs to the thiolase-like superfamily. Thiolase family.</text>
</comment>
<sequence length="391" mass="40345">MSTPRPVLAAARRTPFGRYRGGLSGIRTDDLLGQTIAALIAGTPELDPTQIDDVIMGDSNGAGEDNRNVARMSALLAGLPLTVPGVTVNRLCGSGAEAIVQAARAVRAGDMDLVLAGGVESMSRAPYVLPKSDKPLDPAMRLEQTTVGWRLINPAFPAHWTDSLGACAQRSATARGISRAEQDDWAARSHELASAAWAKGYHDGFAFAVDGVSIDESIRADCTAETLARLKPAFTTDGTVTAGNSSPINDGAVGTLITSEEKALELGLAPIGAILGSAVVATEPDDFASAPVPAIHKLLQRTGHSFADINLFEINEAFAAMVLTVLHDAPEINLAKVNPNGGAIAIGHPVGASAARVVVDTCRELQRRGGGLGIATACIGVGLGIAVLVEV</sequence>
<dbReference type="PROSITE" id="PS00099">
    <property type="entry name" value="THIOLASE_3"/>
    <property type="match status" value="1"/>
</dbReference>
<evidence type="ECO:0000256" key="1">
    <source>
        <dbReference type="ARBA" id="ARBA00010982"/>
    </source>
</evidence>
<dbReference type="InterPro" id="IPR002155">
    <property type="entry name" value="Thiolase"/>
</dbReference>
<evidence type="ECO:0000256" key="2">
    <source>
        <dbReference type="ARBA" id="ARBA00022679"/>
    </source>
</evidence>
<gene>
    <name evidence="6" type="ORF">UFOPK2310_01042</name>
</gene>
<dbReference type="GO" id="GO:0016747">
    <property type="term" value="F:acyltransferase activity, transferring groups other than amino-acyl groups"/>
    <property type="evidence" value="ECO:0007669"/>
    <property type="project" value="InterPro"/>
</dbReference>
<organism evidence="6">
    <name type="scientific">freshwater metagenome</name>
    <dbReference type="NCBI Taxonomy" id="449393"/>
    <lineage>
        <taxon>unclassified sequences</taxon>
        <taxon>metagenomes</taxon>
        <taxon>ecological metagenomes</taxon>
    </lineage>
</organism>
<accession>A0A6J6MVN9</accession>
<dbReference type="AlphaFoldDB" id="A0A6J6MVN9"/>
<reference evidence="6" key="1">
    <citation type="submission" date="2020-05" db="EMBL/GenBank/DDBJ databases">
        <authorList>
            <person name="Chiriac C."/>
            <person name="Salcher M."/>
            <person name="Ghai R."/>
            <person name="Kavagutti S V."/>
        </authorList>
    </citation>
    <scope>NUCLEOTIDE SEQUENCE</scope>
</reference>
<dbReference type="InterPro" id="IPR016039">
    <property type="entry name" value="Thiolase-like"/>
</dbReference>
<dbReference type="PANTHER" id="PTHR18919:SF107">
    <property type="entry name" value="ACETYL-COA ACETYLTRANSFERASE, CYTOSOLIC"/>
    <property type="match status" value="1"/>
</dbReference>
<dbReference type="InterPro" id="IPR020616">
    <property type="entry name" value="Thiolase_N"/>
</dbReference>
<dbReference type="InterPro" id="IPR020610">
    <property type="entry name" value="Thiolase_AS"/>
</dbReference>